<sequence length="390" mass="41630">MPAACRDCSERLTSRSASSTPALNTYGLAFAMCGSNQHRAHNREGAALGVGGHGTQRLGRRLHAFPGPVCDRHDERLGRVQYELAHALGHPAQGGRGQILFTAEDAFARNRPVNALGGSAPLLLTLGGVLCVSGLRPHDRLAIAAGNHEQALTTGRGPEIAGLNHPPLNDIAQALQFSHENCPRLAAAFWIGYQELFANRYNFACLGNPATQLDDAPGRLAALRHKRSPLQDLLHVLQADHPGALHACPLEADPRQITNLPLARLATGSLAVVGAVRRHVEPTHGSATAFGIWIALKNISGEVLCMRVVDGVHADRGRAVVFGDSYRTPKAHFQTCTSTATSAEEVHDDLVILLVEAEAVLGFEVEGVFLLVFGHGVTFNRSIICLIPLA</sequence>
<dbReference type="Proteomes" id="UP000219564">
    <property type="component" value="Unassembled WGS sequence"/>
</dbReference>
<proteinExistence type="predicted"/>
<dbReference type="AlphaFoldDB" id="A0AAX2HEX6"/>
<accession>A0AAX2HEX6</accession>
<comment type="caution">
    <text evidence="1">The sequence shown here is derived from an EMBL/GenBank/DDBJ whole genome shotgun (WGS) entry which is preliminary data.</text>
</comment>
<dbReference type="EMBL" id="OBKZ01000050">
    <property type="protein sequence ID" value="SOB54786.1"/>
    <property type="molecule type" value="Genomic_DNA"/>
</dbReference>
<evidence type="ECO:0000313" key="1">
    <source>
        <dbReference type="EMBL" id="SOB54786.1"/>
    </source>
</evidence>
<name>A0AAX2HEX6_9PSED</name>
<organism evidence="1 2">
    <name type="scientific">Pseudomonas lundensis</name>
    <dbReference type="NCBI Taxonomy" id="86185"/>
    <lineage>
        <taxon>Bacteria</taxon>
        <taxon>Pseudomonadati</taxon>
        <taxon>Pseudomonadota</taxon>
        <taxon>Gammaproteobacteria</taxon>
        <taxon>Pseudomonadales</taxon>
        <taxon>Pseudomonadaceae</taxon>
        <taxon>Pseudomonas</taxon>
    </lineage>
</organism>
<reference evidence="1 2" key="1">
    <citation type="submission" date="2017-08" db="EMBL/GenBank/DDBJ databases">
        <authorList>
            <person name="Chaillou S."/>
        </authorList>
    </citation>
    <scope>NUCLEOTIDE SEQUENCE [LARGE SCALE GENOMIC DNA]</scope>
    <source>
        <strain evidence="1 2">MFPA15A1205</strain>
    </source>
</reference>
<evidence type="ECO:0000313" key="2">
    <source>
        <dbReference type="Proteomes" id="UP000219564"/>
    </source>
</evidence>
<protein>
    <submittedName>
        <fullName evidence="1">Uncharacterized protein</fullName>
    </submittedName>
</protein>
<gene>
    <name evidence="1" type="ORF">PLUA15_540045</name>
</gene>